<dbReference type="Gene3D" id="3.30.1380.10">
    <property type="match status" value="1"/>
</dbReference>
<dbReference type="SUPFAM" id="SSF55166">
    <property type="entry name" value="Hedgehog/DD-peptidase"/>
    <property type="match status" value="1"/>
</dbReference>
<proteinExistence type="predicted"/>
<dbReference type="AlphaFoldDB" id="A0A5N3R443"/>
<evidence type="ECO:0000313" key="2">
    <source>
        <dbReference type="Proteomes" id="UP000326789"/>
    </source>
</evidence>
<gene>
    <name evidence="1" type="ORF">F2P58_09340</name>
</gene>
<reference evidence="1 2" key="1">
    <citation type="submission" date="2019-09" db="EMBL/GenBank/DDBJ databases">
        <title>Whole genome sequence of Vibrio fortis.</title>
        <authorList>
            <person name="Das S.K."/>
        </authorList>
    </citation>
    <scope>NUCLEOTIDE SEQUENCE [LARGE SCALE GENOMIC DNA]</scope>
    <source>
        <strain evidence="1 2">AN60</strain>
    </source>
</reference>
<dbReference type="EMBL" id="VWSE01000004">
    <property type="protein sequence ID" value="KAB0289274.1"/>
    <property type="molecule type" value="Genomic_DNA"/>
</dbReference>
<dbReference type="Proteomes" id="UP000326789">
    <property type="component" value="Unassembled WGS sequence"/>
</dbReference>
<sequence>MEQSKTSFINDQQFADGDLVLELYRFSNIELSKDHSYNWKLSANNHRFSQLEDKIVKDYDFNYDPLMNTLEPHSRELFYWADREYFEKTGRHIDINEGTTPEGNALRSVRRQAQLWMEWKLFKTPGAAPANLPGCSHHNYGLAVDLKNVDEILQMIMRNNGWSDEIPGEKWHFSCTKSRIYNQVLTKIEELRNGLAGQWALDQQAAYKLSQERRSKEDEFDTRKLHSKKMCLRITKVQYCLMPLS</sequence>
<comment type="caution">
    <text evidence="1">The sequence shown here is derived from an EMBL/GenBank/DDBJ whole genome shotgun (WGS) entry which is preliminary data.</text>
</comment>
<protein>
    <submittedName>
        <fullName evidence="1">Uncharacterized protein</fullName>
    </submittedName>
</protein>
<dbReference type="RefSeq" id="WP_150869575.1">
    <property type="nucleotide sequence ID" value="NZ_VWSE01000004.1"/>
</dbReference>
<dbReference type="InterPro" id="IPR009045">
    <property type="entry name" value="Zn_M74/Hedgehog-like"/>
</dbReference>
<accession>A0A5N3R443</accession>
<evidence type="ECO:0000313" key="1">
    <source>
        <dbReference type="EMBL" id="KAB0289274.1"/>
    </source>
</evidence>
<name>A0A5N3R443_9VIBR</name>
<organism evidence="1 2">
    <name type="scientific">Vibrio fortis</name>
    <dbReference type="NCBI Taxonomy" id="212667"/>
    <lineage>
        <taxon>Bacteria</taxon>
        <taxon>Pseudomonadati</taxon>
        <taxon>Pseudomonadota</taxon>
        <taxon>Gammaproteobacteria</taxon>
        <taxon>Vibrionales</taxon>
        <taxon>Vibrionaceae</taxon>
        <taxon>Vibrio</taxon>
    </lineage>
</organism>